<gene>
    <name evidence="6" type="ORF">GCM10011320_30940</name>
</gene>
<comment type="caution">
    <text evidence="6">The sequence shown here is derived from an EMBL/GenBank/DDBJ whole genome shotgun (WGS) entry which is preliminary data.</text>
</comment>
<dbReference type="SUPFAM" id="SSF50022">
    <property type="entry name" value="ISP domain"/>
    <property type="match status" value="1"/>
</dbReference>
<dbReference type="RefSeq" id="WP_188968131.1">
    <property type="nucleotide sequence ID" value="NZ_BMKW01000007.1"/>
</dbReference>
<dbReference type="PANTHER" id="PTHR21496">
    <property type="entry name" value="FERREDOXIN-RELATED"/>
    <property type="match status" value="1"/>
</dbReference>
<protein>
    <submittedName>
        <fullName evidence="6">Ferredoxin</fullName>
    </submittedName>
</protein>
<reference evidence="6" key="1">
    <citation type="journal article" date="2014" name="Int. J. Syst. Evol. Microbiol.">
        <title>Complete genome sequence of Corynebacterium casei LMG S-19264T (=DSM 44701T), isolated from a smear-ripened cheese.</title>
        <authorList>
            <consortium name="US DOE Joint Genome Institute (JGI-PGF)"/>
            <person name="Walter F."/>
            <person name="Albersmeier A."/>
            <person name="Kalinowski J."/>
            <person name="Ruckert C."/>
        </authorList>
    </citation>
    <scope>NUCLEOTIDE SEQUENCE</scope>
    <source>
        <strain evidence="6">CGMCC 1.3617</strain>
    </source>
</reference>
<accession>A0A917KPD6</accession>
<evidence type="ECO:0000256" key="2">
    <source>
        <dbReference type="ARBA" id="ARBA00022723"/>
    </source>
</evidence>
<dbReference type="Proteomes" id="UP000661507">
    <property type="component" value="Unassembled WGS sequence"/>
</dbReference>
<evidence type="ECO:0000256" key="1">
    <source>
        <dbReference type="ARBA" id="ARBA00022714"/>
    </source>
</evidence>
<dbReference type="Gene3D" id="2.102.10.10">
    <property type="entry name" value="Rieske [2Fe-2S] iron-sulphur domain"/>
    <property type="match status" value="1"/>
</dbReference>
<sequence length="137" mass="15202">MTRHVVAPVAEIPPGARRVVEAAGKRIVVFNLEGDFFALLDRCPHQGGALSGGIQCGLTLSDEPGWYHFSRAGEFIRCPWHQWEFDIRTGKSWFDPRRIKVRPFPAGVAAGAELVEGPYQAETVPVRVEESYVVIEA</sequence>
<reference evidence="6" key="2">
    <citation type="submission" date="2020-09" db="EMBL/GenBank/DDBJ databases">
        <authorList>
            <person name="Sun Q."/>
            <person name="Zhou Y."/>
        </authorList>
    </citation>
    <scope>NUCLEOTIDE SEQUENCE</scope>
    <source>
        <strain evidence="6">CGMCC 1.3617</strain>
    </source>
</reference>
<dbReference type="GO" id="GO:0046872">
    <property type="term" value="F:metal ion binding"/>
    <property type="evidence" value="ECO:0007669"/>
    <property type="project" value="UniProtKB-KW"/>
</dbReference>
<evidence type="ECO:0000256" key="4">
    <source>
        <dbReference type="ARBA" id="ARBA00023014"/>
    </source>
</evidence>
<keyword evidence="2" id="KW-0479">Metal-binding</keyword>
<dbReference type="PROSITE" id="PS51296">
    <property type="entry name" value="RIESKE"/>
    <property type="match status" value="1"/>
</dbReference>
<organism evidence="6 7">
    <name type="scientific">Neoroseomonas lacus</name>
    <dbReference type="NCBI Taxonomy" id="287609"/>
    <lineage>
        <taxon>Bacteria</taxon>
        <taxon>Pseudomonadati</taxon>
        <taxon>Pseudomonadota</taxon>
        <taxon>Alphaproteobacteria</taxon>
        <taxon>Acetobacterales</taxon>
        <taxon>Acetobacteraceae</taxon>
        <taxon>Neoroseomonas</taxon>
    </lineage>
</organism>
<dbReference type="GO" id="GO:0051537">
    <property type="term" value="F:2 iron, 2 sulfur cluster binding"/>
    <property type="evidence" value="ECO:0007669"/>
    <property type="project" value="UniProtKB-KW"/>
</dbReference>
<dbReference type="InterPro" id="IPR036922">
    <property type="entry name" value="Rieske_2Fe-2S_sf"/>
</dbReference>
<keyword evidence="3" id="KW-0408">Iron</keyword>
<keyword evidence="4" id="KW-0411">Iron-sulfur</keyword>
<dbReference type="CDD" id="cd03467">
    <property type="entry name" value="Rieske"/>
    <property type="match status" value="1"/>
</dbReference>
<evidence type="ECO:0000259" key="5">
    <source>
        <dbReference type="PROSITE" id="PS51296"/>
    </source>
</evidence>
<feature type="domain" description="Rieske" evidence="5">
    <location>
        <begin position="4"/>
        <end position="115"/>
    </location>
</feature>
<dbReference type="AlphaFoldDB" id="A0A917KPD6"/>
<keyword evidence="7" id="KW-1185">Reference proteome</keyword>
<dbReference type="Pfam" id="PF00355">
    <property type="entry name" value="Rieske"/>
    <property type="match status" value="1"/>
</dbReference>
<evidence type="ECO:0000256" key="3">
    <source>
        <dbReference type="ARBA" id="ARBA00023004"/>
    </source>
</evidence>
<evidence type="ECO:0000313" key="6">
    <source>
        <dbReference type="EMBL" id="GGJ21459.1"/>
    </source>
</evidence>
<evidence type="ECO:0000313" key="7">
    <source>
        <dbReference type="Proteomes" id="UP000661507"/>
    </source>
</evidence>
<dbReference type="EMBL" id="BMKW01000007">
    <property type="protein sequence ID" value="GGJ21459.1"/>
    <property type="molecule type" value="Genomic_DNA"/>
</dbReference>
<dbReference type="InterPro" id="IPR017941">
    <property type="entry name" value="Rieske_2Fe-2S"/>
</dbReference>
<keyword evidence="1" id="KW-0001">2Fe-2S</keyword>
<dbReference type="PANTHER" id="PTHR21496:SF23">
    <property type="entry name" value="3-PHENYLPROPIONATE_CINNAMIC ACID DIOXYGENASE FERREDOXIN SUBUNIT"/>
    <property type="match status" value="1"/>
</dbReference>
<proteinExistence type="predicted"/>
<name>A0A917KPD6_9PROT</name>